<name>A0A0C9S9N4_AMBAM</name>
<dbReference type="AlphaFoldDB" id="A0A0C9S9N4"/>
<dbReference type="EMBL" id="GBZX01003068">
    <property type="protein sequence ID" value="JAG89672.1"/>
    <property type="molecule type" value="mRNA"/>
</dbReference>
<dbReference type="Gene3D" id="2.40.128.20">
    <property type="match status" value="1"/>
</dbReference>
<reference evidence="2" key="1">
    <citation type="journal article" date="2015" name="PLoS ONE">
        <title>An Insight into the Sialome of the Lone Star Tick, Amblyomma americanum, with a Glimpse on Its Time Dependent Gene Expression.</title>
        <authorList>
            <person name="Karim S."/>
            <person name="Ribeiro J.M."/>
        </authorList>
    </citation>
    <scope>NUCLEOTIDE SEQUENCE</scope>
    <source>
        <tissue evidence="2">Salivary gland</tissue>
    </source>
</reference>
<proteinExistence type="evidence at transcript level"/>
<organism evidence="2">
    <name type="scientific">Amblyomma americanum</name>
    <name type="common">Lone star tick</name>
    <dbReference type="NCBI Taxonomy" id="6943"/>
    <lineage>
        <taxon>Eukaryota</taxon>
        <taxon>Metazoa</taxon>
        <taxon>Ecdysozoa</taxon>
        <taxon>Arthropoda</taxon>
        <taxon>Chelicerata</taxon>
        <taxon>Arachnida</taxon>
        <taxon>Acari</taxon>
        <taxon>Parasitiformes</taxon>
        <taxon>Ixodida</taxon>
        <taxon>Ixodoidea</taxon>
        <taxon>Ixodidae</taxon>
        <taxon>Amblyomminae</taxon>
        <taxon>Amblyomma</taxon>
    </lineage>
</organism>
<dbReference type="GO" id="GO:0030682">
    <property type="term" value="P:symbiont-mediated perturbation of host defenses"/>
    <property type="evidence" value="ECO:0007669"/>
    <property type="project" value="InterPro"/>
</dbReference>
<feature type="signal peptide" evidence="1">
    <location>
        <begin position="1"/>
        <end position="33"/>
    </location>
</feature>
<keyword evidence="1" id="KW-0732">Signal</keyword>
<sequence>MAHFVISMQSLITKAALLVAVTLPFIETGGSHAGVYIDEEPTYYKSQDIYKAFKISKRMWLHTQNFERSKTGGRNCTYFDIEVINKNGMNYTSHYILKNGTKDKMPYFGKFYKTPTVAHVERNESNGLNVNKTSEPWHPRNFRVVYSDYASCLIFRVTDFERTNGYACMVLVKDPPVNASMPNKCQHMYRHACNGSGISEQIYEDKCRETALPKGRS</sequence>
<accession>A0A0C9S9N4</accession>
<dbReference type="SUPFAM" id="SSF50814">
    <property type="entry name" value="Lipocalins"/>
    <property type="match status" value="1"/>
</dbReference>
<dbReference type="InterPro" id="IPR002970">
    <property type="entry name" value="Tick_his-bd"/>
</dbReference>
<dbReference type="GO" id="GO:0043176">
    <property type="term" value="F:amine binding"/>
    <property type="evidence" value="ECO:0007669"/>
    <property type="project" value="InterPro"/>
</dbReference>
<protein>
    <submittedName>
        <fullName evidence="2">Putative lipocalin-2 1 lipocalin</fullName>
    </submittedName>
</protein>
<feature type="chain" id="PRO_5002212926" evidence="1">
    <location>
        <begin position="34"/>
        <end position="217"/>
    </location>
</feature>
<dbReference type="Pfam" id="PF02098">
    <property type="entry name" value="His_binding"/>
    <property type="match status" value="1"/>
</dbReference>
<dbReference type="InterPro" id="IPR012674">
    <property type="entry name" value="Calycin"/>
</dbReference>
<evidence type="ECO:0000256" key="1">
    <source>
        <dbReference type="SAM" id="SignalP"/>
    </source>
</evidence>
<evidence type="ECO:0000313" key="2">
    <source>
        <dbReference type="EMBL" id="JAG89672.1"/>
    </source>
</evidence>